<dbReference type="RefSeq" id="WP_227700590.1">
    <property type="nucleotide sequence ID" value="NZ_JAJEQW010000002.1"/>
</dbReference>
<feature type="modified residue" description="Phosphocysteine; by EIIA" evidence="7">
    <location>
        <position position="8"/>
    </location>
</feature>
<dbReference type="GO" id="GO:0016301">
    <property type="term" value="F:kinase activity"/>
    <property type="evidence" value="ECO:0007669"/>
    <property type="project" value="UniProtKB-KW"/>
</dbReference>
<evidence type="ECO:0000256" key="6">
    <source>
        <dbReference type="ARBA" id="ARBA00022777"/>
    </source>
</evidence>
<dbReference type="CDD" id="cd05564">
    <property type="entry name" value="PTS_IIB_chitobiose_lichenan"/>
    <property type="match status" value="1"/>
</dbReference>
<dbReference type="InterPro" id="IPR013012">
    <property type="entry name" value="PTS_EIIB_3"/>
</dbReference>
<dbReference type="AlphaFoldDB" id="A0AAW4W946"/>
<dbReference type="PANTHER" id="PTHR34581">
    <property type="entry name" value="PTS SYSTEM N,N'-DIACETYLCHITOBIOSE-SPECIFIC EIIB COMPONENT"/>
    <property type="match status" value="1"/>
</dbReference>
<dbReference type="GO" id="GO:0009401">
    <property type="term" value="P:phosphoenolpyruvate-dependent sugar phosphotransferase system"/>
    <property type="evidence" value="ECO:0007669"/>
    <property type="project" value="UniProtKB-KW"/>
</dbReference>
<dbReference type="PANTHER" id="PTHR34581:SF2">
    <property type="entry name" value="PTS SYSTEM N,N'-DIACETYLCHITOBIOSE-SPECIFIC EIIB COMPONENT"/>
    <property type="match status" value="1"/>
</dbReference>
<keyword evidence="4" id="KW-0808">Transferase</keyword>
<keyword evidence="3 9" id="KW-0762">Sugar transport</keyword>
<evidence type="ECO:0000256" key="1">
    <source>
        <dbReference type="ARBA" id="ARBA00022448"/>
    </source>
</evidence>
<dbReference type="InterPro" id="IPR051819">
    <property type="entry name" value="PTS_sugar-specific_EIIB"/>
</dbReference>
<accession>A0AAW4W946</accession>
<evidence type="ECO:0000313" key="9">
    <source>
        <dbReference type="EMBL" id="MCC2241311.1"/>
    </source>
</evidence>
<evidence type="ECO:0000256" key="4">
    <source>
        <dbReference type="ARBA" id="ARBA00022679"/>
    </source>
</evidence>
<evidence type="ECO:0000259" key="8">
    <source>
        <dbReference type="PROSITE" id="PS51100"/>
    </source>
</evidence>
<dbReference type="Proteomes" id="UP001198893">
    <property type="component" value="Unassembled WGS sequence"/>
</dbReference>
<proteinExistence type="predicted"/>
<comment type="caution">
    <text evidence="9">The sequence shown here is derived from an EMBL/GenBank/DDBJ whole genome shotgun (WGS) entry which is preliminary data.</text>
</comment>
<dbReference type="SUPFAM" id="SSF52794">
    <property type="entry name" value="PTS system IIB component-like"/>
    <property type="match status" value="1"/>
</dbReference>
<keyword evidence="6" id="KW-0418">Kinase</keyword>
<gene>
    <name evidence="9" type="ORF">LKD47_03190</name>
</gene>
<dbReference type="EMBL" id="JAJEQW010000002">
    <property type="protein sequence ID" value="MCC2241311.1"/>
    <property type="molecule type" value="Genomic_DNA"/>
</dbReference>
<dbReference type="PROSITE" id="PS51100">
    <property type="entry name" value="PTS_EIIB_TYPE_3"/>
    <property type="match status" value="1"/>
</dbReference>
<keyword evidence="1" id="KW-0813">Transport</keyword>
<name>A0AAW4W946_9FIRM</name>
<keyword evidence="2" id="KW-0597">Phosphoprotein</keyword>
<evidence type="ECO:0000313" key="10">
    <source>
        <dbReference type="Proteomes" id="UP001198893"/>
    </source>
</evidence>
<dbReference type="InterPro" id="IPR036095">
    <property type="entry name" value="PTS_EIIB-like_sf"/>
</dbReference>
<dbReference type="Pfam" id="PF02302">
    <property type="entry name" value="PTS_IIB"/>
    <property type="match status" value="1"/>
</dbReference>
<evidence type="ECO:0000256" key="3">
    <source>
        <dbReference type="ARBA" id="ARBA00022597"/>
    </source>
</evidence>
<dbReference type="GO" id="GO:0008982">
    <property type="term" value="F:protein-N(PI)-phosphohistidine-sugar phosphotransferase activity"/>
    <property type="evidence" value="ECO:0007669"/>
    <property type="project" value="InterPro"/>
</dbReference>
<feature type="domain" description="PTS EIIB type-3" evidence="8">
    <location>
        <begin position="1"/>
        <end position="106"/>
    </location>
</feature>
<evidence type="ECO:0000256" key="7">
    <source>
        <dbReference type="PROSITE-ProRule" id="PRU00423"/>
    </source>
</evidence>
<sequence length="107" mass="11521">MLKIALVCQHGASTGICVEKMKQAAAKDNIECTIAAYPDSEMGTLVQLADCILLGPQIGFKKNTFIEKYPEAAERIMVIPAMDFGMMNGEKILKDALNLIEGGKSNG</sequence>
<keyword evidence="5" id="KW-0598">Phosphotransferase system</keyword>
<dbReference type="InterPro" id="IPR003501">
    <property type="entry name" value="PTS_EIIB_2/3"/>
</dbReference>
<protein>
    <submittedName>
        <fullName evidence="9">PTS sugar transporter subunit IIB</fullName>
    </submittedName>
</protein>
<reference evidence="9" key="1">
    <citation type="submission" date="2021-10" db="EMBL/GenBank/DDBJ databases">
        <title>Anaerobic single-cell dispensing facilitates the cultivation of human gut bacteria.</title>
        <authorList>
            <person name="Afrizal A."/>
        </authorList>
    </citation>
    <scope>NUCLEOTIDE SEQUENCE</scope>
    <source>
        <strain evidence="9">CLA-AA-H204</strain>
    </source>
</reference>
<organism evidence="9 10">
    <name type="scientific">Roseburia amylophila</name>
    <dbReference type="NCBI Taxonomy" id="2981794"/>
    <lineage>
        <taxon>Bacteria</taxon>
        <taxon>Bacillati</taxon>
        <taxon>Bacillota</taxon>
        <taxon>Clostridia</taxon>
        <taxon>Lachnospirales</taxon>
        <taxon>Lachnospiraceae</taxon>
        <taxon>Roseburia</taxon>
    </lineage>
</organism>
<evidence type="ECO:0000256" key="5">
    <source>
        <dbReference type="ARBA" id="ARBA00022683"/>
    </source>
</evidence>
<evidence type="ECO:0000256" key="2">
    <source>
        <dbReference type="ARBA" id="ARBA00022553"/>
    </source>
</evidence>
<dbReference type="Gene3D" id="3.40.50.2300">
    <property type="match status" value="1"/>
</dbReference>